<sequence>MNAGEQAVLLENCTFCWPGQKEETLRIPTFSVGKGETVFLSGPSGGGKSTLLSLIAGILQPASGSVRVNGIRVDTLPRFARDSFRGDTIGLIFQQFNLVLHLSMLDNVLLPCRFSPKRATRATEKDGSPEQSAQRLLERLGLGPELWRKSVTRLSVGQQQRVAAARALVGSPPLVMADEPTSALDAERRADFLPLLLRESAEAGSSLLFVSHDLSLADFFERRVRLAEINLADASRADKGTIPQGETA</sequence>
<evidence type="ECO:0000256" key="2">
    <source>
        <dbReference type="ARBA" id="ARBA00022741"/>
    </source>
</evidence>
<dbReference type="AlphaFoldDB" id="A0A212KD57"/>
<dbReference type="Pfam" id="PF00005">
    <property type="entry name" value="ABC_tran"/>
    <property type="match status" value="1"/>
</dbReference>
<accession>A0A212KD57</accession>
<evidence type="ECO:0000256" key="1">
    <source>
        <dbReference type="ARBA" id="ARBA00022448"/>
    </source>
</evidence>
<reference evidence="5" key="1">
    <citation type="submission" date="2016-04" db="EMBL/GenBank/DDBJ databases">
        <authorList>
            <person name="Evans L.H."/>
            <person name="Alamgir A."/>
            <person name="Owens N."/>
            <person name="Weber N.D."/>
            <person name="Virtaneva K."/>
            <person name="Barbian K."/>
            <person name="Babar A."/>
            <person name="Rosenke K."/>
        </authorList>
    </citation>
    <scope>NUCLEOTIDE SEQUENCE</scope>
    <source>
        <strain evidence="5">92-2</strain>
    </source>
</reference>
<dbReference type="GO" id="GO:0005524">
    <property type="term" value="F:ATP binding"/>
    <property type="evidence" value="ECO:0007669"/>
    <property type="project" value="UniProtKB-KW"/>
</dbReference>
<gene>
    <name evidence="5" type="ORF">KM92DES2_12753</name>
</gene>
<dbReference type="GO" id="GO:0022857">
    <property type="term" value="F:transmembrane transporter activity"/>
    <property type="evidence" value="ECO:0007669"/>
    <property type="project" value="TreeGrafter"/>
</dbReference>
<dbReference type="SUPFAM" id="SSF52540">
    <property type="entry name" value="P-loop containing nucleoside triphosphate hydrolases"/>
    <property type="match status" value="1"/>
</dbReference>
<dbReference type="InterPro" id="IPR003439">
    <property type="entry name" value="ABC_transporter-like_ATP-bd"/>
</dbReference>
<evidence type="ECO:0000313" key="5">
    <source>
        <dbReference type="EMBL" id="SBW09650.1"/>
    </source>
</evidence>
<protein>
    <submittedName>
        <fullName evidence="5">ABC-type antimicrobial peptide transport system, ATPase component</fullName>
    </submittedName>
</protein>
<dbReference type="InterPro" id="IPR027417">
    <property type="entry name" value="P-loop_NTPase"/>
</dbReference>
<proteinExistence type="predicted"/>
<dbReference type="PANTHER" id="PTHR24220">
    <property type="entry name" value="IMPORT ATP-BINDING PROTEIN"/>
    <property type="match status" value="1"/>
</dbReference>
<name>A0A212KD57_9BACT</name>
<evidence type="ECO:0000259" key="4">
    <source>
        <dbReference type="PROSITE" id="PS50893"/>
    </source>
</evidence>
<dbReference type="Gene3D" id="3.40.50.300">
    <property type="entry name" value="P-loop containing nucleotide triphosphate hydrolases"/>
    <property type="match status" value="1"/>
</dbReference>
<dbReference type="SMART" id="SM00382">
    <property type="entry name" value="AAA"/>
    <property type="match status" value="1"/>
</dbReference>
<dbReference type="GO" id="GO:0005886">
    <property type="term" value="C:plasma membrane"/>
    <property type="evidence" value="ECO:0007669"/>
    <property type="project" value="TreeGrafter"/>
</dbReference>
<keyword evidence="3" id="KW-0067">ATP-binding</keyword>
<dbReference type="PANTHER" id="PTHR24220:SF611">
    <property type="entry name" value="ATP-BINDING COMPONENT OF ABC TRANSPORTER-RELATED"/>
    <property type="match status" value="1"/>
</dbReference>
<feature type="domain" description="ABC transporter" evidence="4">
    <location>
        <begin position="8"/>
        <end position="248"/>
    </location>
</feature>
<dbReference type="InterPro" id="IPR017911">
    <property type="entry name" value="MacB-like_ATP-bd"/>
</dbReference>
<dbReference type="EMBL" id="FLUP01000001">
    <property type="protein sequence ID" value="SBW09650.1"/>
    <property type="molecule type" value="Genomic_DNA"/>
</dbReference>
<keyword evidence="2" id="KW-0547">Nucleotide-binding</keyword>
<dbReference type="GO" id="GO:0016887">
    <property type="term" value="F:ATP hydrolysis activity"/>
    <property type="evidence" value="ECO:0007669"/>
    <property type="project" value="InterPro"/>
</dbReference>
<dbReference type="CDD" id="cd03255">
    <property type="entry name" value="ABC_MJ0796_LolCDE_FtsE"/>
    <property type="match status" value="1"/>
</dbReference>
<evidence type="ECO:0000256" key="3">
    <source>
        <dbReference type="ARBA" id="ARBA00022840"/>
    </source>
</evidence>
<organism evidence="5">
    <name type="scientific">uncultured Desulfovibrio sp</name>
    <dbReference type="NCBI Taxonomy" id="167968"/>
    <lineage>
        <taxon>Bacteria</taxon>
        <taxon>Pseudomonadati</taxon>
        <taxon>Thermodesulfobacteriota</taxon>
        <taxon>Desulfovibrionia</taxon>
        <taxon>Desulfovibrionales</taxon>
        <taxon>Desulfovibrionaceae</taxon>
        <taxon>Desulfovibrio</taxon>
        <taxon>environmental samples</taxon>
    </lineage>
</organism>
<dbReference type="InterPro" id="IPR015854">
    <property type="entry name" value="ABC_transpr_LolD-like"/>
</dbReference>
<keyword evidence="1" id="KW-0813">Transport</keyword>
<dbReference type="InterPro" id="IPR003593">
    <property type="entry name" value="AAA+_ATPase"/>
</dbReference>
<dbReference type="PROSITE" id="PS50893">
    <property type="entry name" value="ABC_TRANSPORTER_2"/>
    <property type="match status" value="1"/>
</dbReference>